<reference evidence="1" key="2">
    <citation type="journal article" date="2015" name="Fish Shellfish Immunol.">
        <title>Early steps in the European eel (Anguilla anguilla)-Vibrio vulnificus interaction in the gills: Role of the RtxA13 toxin.</title>
        <authorList>
            <person name="Callol A."/>
            <person name="Pajuelo D."/>
            <person name="Ebbesson L."/>
            <person name="Teles M."/>
            <person name="MacKenzie S."/>
            <person name="Amaro C."/>
        </authorList>
    </citation>
    <scope>NUCLEOTIDE SEQUENCE</scope>
</reference>
<dbReference type="AlphaFoldDB" id="A0A0E9WB30"/>
<sequence>MQYCLKCCFKLKKRKIMKYDQTKMLKSYSNL</sequence>
<dbReference type="EMBL" id="GBXM01020968">
    <property type="protein sequence ID" value="JAH87609.1"/>
    <property type="molecule type" value="Transcribed_RNA"/>
</dbReference>
<evidence type="ECO:0000313" key="1">
    <source>
        <dbReference type="EMBL" id="JAH87609.1"/>
    </source>
</evidence>
<proteinExistence type="predicted"/>
<organism evidence="1">
    <name type="scientific">Anguilla anguilla</name>
    <name type="common">European freshwater eel</name>
    <name type="synonym">Muraena anguilla</name>
    <dbReference type="NCBI Taxonomy" id="7936"/>
    <lineage>
        <taxon>Eukaryota</taxon>
        <taxon>Metazoa</taxon>
        <taxon>Chordata</taxon>
        <taxon>Craniata</taxon>
        <taxon>Vertebrata</taxon>
        <taxon>Euteleostomi</taxon>
        <taxon>Actinopterygii</taxon>
        <taxon>Neopterygii</taxon>
        <taxon>Teleostei</taxon>
        <taxon>Anguilliformes</taxon>
        <taxon>Anguillidae</taxon>
        <taxon>Anguilla</taxon>
    </lineage>
</organism>
<accession>A0A0E9WB30</accession>
<name>A0A0E9WB30_ANGAN</name>
<reference evidence="1" key="1">
    <citation type="submission" date="2014-11" db="EMBL/GenBank/DDBJ databases">
        <authorList>
            <person name="Amaro Gonzalez C."/>
        </authorList>
    </citation>
    <scope>NUCLEOTIDE SEQUENCE</scope>
</reference>
<protein>
    <submittedName>
        <fullName evidence="1">Uncharacterized protein</fullName>
    </submittedName>
</protein>